<name>A0A2P2PYM6_RHIMU</name>
<protein>
    <submittedName>
        <fullName evidence="1">Uncharacterized protein</fullName>
    </submittedName>
</protein>
<sequence length="46" mass="5984">MKSFYIKKAKQWRKRGDQRKANKILWFKRMPMDSRKEIWREREREI</sequence>
<proteinExistence type="predicted"/>
<reference evidence="1" key="1">
    <citation type="submission" date="2018-02" db="EMBL/GenBank/DDBJ databases">
        <title>Rhizophora mucronata_Transcriptome.</title>
        <authorList>
            <person name="Meera S.P."/>
            <person name="Sreeshan A."/>
            <person name="Augustine A."/>
        </authorList>
    </citation>
    <scope>NUCLEOTIDE SEQUENCE</scope>
    <source>
        <tissue evidence="1">Leaf</tissue>
    </source>
</reference>
<dbReference type="EMBL" id="GGEC01079358">
    <property type="protein sequence ID" value="MBX59842.1"/>
    <property type="molecule type" value="Transcribed_RNA"/>
</dbReference>
<accession>A0A2P2PYM6</accession>
<organism evidence="1">
    <name type="scientific">Rhizophora mucronata</name>
    <name type="common">Asiatic mangrove</name>
    <dbReference type="NCBI Taxonomy" id="61149"/>
    <lineage>
        <taxon>Eukaryota</taxon>
        <taxon>Viridiplantae</taxon>
        <taxon>Streptophyta</taxon>
        <taxon>Embryophyta</taxon>
        <taxon>Tracheophyta</taxon>
        <taxon>Spermatophyta</taxon>
        <taxon>Magnoliopsida</taxon>
        <taxon>eudicotyledons</taxon>
        <taxon>Gunneridae</taxon>
        <taxon>Pentapetalae</taxon>
        <taxon>rosids</taxon>
        <taxon>fabids</taxon>
        <taxon>Malpighiales</taxon>
        <taxon>Rhizophoraceae</taxon>
        <taxon>Rhizophora</taxon>
    </lineage>
</organism>
<evidence type="ECO:0000313" key="1">
    <source>
        <dbReference type="EMBL" id="MBX59842.1"/>
    </source>
</evidence>
<dbReference type="AlphaFoldDB" id="A0A2P2PYM6"/>